<name>A0A8X6WIF0_TRICX</name>
<protein>
    <submittedName>
        <fullName evidence="2">Uncharacterized protein</fullName>
    </submittedName>
</protein>
<gene>
    <name evidence="2" type="ORF">TNCV_5044871</name>
</gene>
<feature type="compositionally biased region" description="Basic and acidic residues" evidence="1">
    <location>
        <begin position="25"/>
        <end position="35"/>
    </location>
</feature>
<evidence type="ECO:0000313" key="2">
    <source>
        <dbReference type="EMBL" id="GFY35112.1"/>
    </source>
</evidence>
<evidence type="ECO:0000256" key="1">
    <source>
        <dbReference type="SAM" id="MobiDB-lite"/>
    </source>
</evidence>
<dbReference type="Proteomes" id="UP000887159">
    <property type="component" value="Unassembled WGS sequence"/>
</dbReference>
<evidence type="ECO:0000313" key="3">
    <source>
        <dbReference type="Proteomes" id="UP000887159"/>
    </source>
</evidence>
<dbReference type="EMBL" id="BMAU01021430">
    <property type="protein sequence ID" value="GFY35112.1"/>
    <property type="molecule type" value="Genomic_DNA"/>
</dbReference>
<keyword evidence="3" id="KW-1185">Reference proteome</keyword>
<comment type="caution">
    <text evidence="2">The sequence shown here is derived from an EMBL/GenBank/DDBJ whole genome shotgun (WGS) entry which is preliminary data.</text>
</comment>
<accession>A0A8X6WIF0</accession>
<organism evidence="2 3">
    <name type="scientific">Trichonephila clavipes</name>
    <name type="common">Golden silk orbweaver</name>
    <name type="synonym">Nephila clavipes</name>
    <dbReference type="NCBI Taxonomy" id="2585209"/>
    <lineage>
        <taxon>Eukaryota</taxon>
        <taxon>Metazoa</taxon>
        <taxon>Ecdysozoa</taxon>
        <taxon>Arthropoda</taxon>
        <taxon>Chelicerata</taxon>
        <taxon>Arachnida</taxon>
        <taxon>Araneae</taxon>
        <taxon>Araneomorphae</taxon>
        <taxon>Entelegynae</taxon>
        <taxon>Araneoidea</taxon>
        <taxon>Nephilidae</taxon>
        <taxon>Trichonephila</taxon>
    </lineage>
</organism>
<feature type="region of interest" description="Disordered" evidence="1">
    <location>
        <begin position="20"/>
        <end position="48"/>
    </location>
</feature>
<proteinExistence type="predicted"/>
<reference evidence="2" key="1">
    <citation type="submission" date="2020-08" db="EMBL/GenBank/DDBJ databases">
        <title>Multicomponent nature underlies the extraordinary mechanical properties of spider dragline silk.</title>
        <authorList>
            <person name="Kono N."/>
            <person name="Nakamura H."/>
            <person name="Mori M."/>
            <person name="Yoshida Y."/>
            <person name="Ohtoshi R."/>
            <person name="Malay A.D."/>
            <person name="Moran D.A.P."/>
            <person name="Tomita M."/>
            <person name="Numata K."/>
            <person name="Arakawa K."/>
        </authorList>
    </citation>
    <scope>NUCLEOTIDE SEQUENCE</scope>
</reference>
<dbReference type="AlphaFoldDB" id="A0A8X6WIF0"/>
<sequence>MTKDAGTMCFSVFHGSKTTARLKKRDPTMRRERPHALGTNRQEIKGIGGDYGKPGAIYFSLELPESPRMNENEGGLKIAEFRVSNSTVEIESASSYKLGVKLPKSEEFL</sequence>